<proteinExistence type="predicted"/>
<name>A0A3N2PSZ0_SODAK</name>
<protein>
    <submittedName>
        <fullName evidence="2">Uncharacterized protein</fullName>
    </submittedName>
</protein>
<dbReference type="GeneID" id="39575683"/>
<evidence type="ECO:0000256" key="1">
    <source>
        <dbReference type="SAM" id="MobiDB-lite"/>
    </source>
</evidence>
<organism evidence="2 3">
    <name type="scientific">Sodiomyces alkalinus (strain CBS 110278 / VKM F-3762 / F11)</name>
    <name type="common">Alkaliphilic filamentous fungus</name>
    <dbReference type="NCBI Taxonomy" id="1314773"/>
    <lineage>
        <taxon>Eukaryota</taxon>
        <taxon>Fungi</taxon>
        <taxon>Dikarya</taxon>
        <taxon>Ascomycota</taxon>
        <taxon>Pezizomycotina</taxon>
        <taxon>Sordariomycetes</taxon>
        <taxon>Hypocreomycetidae</taxon>
        <taxon>Glomerellales</taxon>
        <taxon>Plectosphaerellaceae</taxon>
        <taxon>Sodiomyces</taxon>
    </lineage>
</organism>
<dbReference type="AlphaFoldDB" id="A0A3N2PSZ0"/>
<dbReference type="EMBL" id="ML119057">
    <property type="protein sequence ID" value="ROT37588.1"/>
    <property type="molecule type" value="Genomic_DNA"/>
</dbReference>
<dbReference type="RefSeq" id="XP_028465394.1">
    <property type="nucleotide sequence ID" value="XM_028607205.1"/>
</dbReference>
<feature type="compositionally biased region" description="Basic and acidic residues" evidence="1">
    <location>
        <begin position="186"/>
        <end position="200"/>
    </location>
</feature>
<evidence type="ECO:0000313" key="3">
    <source>
        <dbReference type="Proteomes" id="UP000272025"/>
    </source>
</evidence>
<evidence type="ECO:0000313" key="2">
    <source>
        <dbReference type="EMBL" id="ROT37588.1"/>
    </source>
</evidence>
<gene>
    <name evidence="2" type="ORF">SODALDRAFT_200611</name>
</gene>
<feature type="region of interest" description="Disordered" evidence="1">
    <location>
        <begin position="107"/>
        <end position="126"/>
    </location>
</feature>
<keyword evidence="3" id="KW-1185">Reference proteome</keyword>
<accession>A0A3N2PSZ0</accession>
<feature type="compositionally biased region" description="Low complexity" evidence="1">
    <location>
        <begin position="114"/>
        <end position="126"/>
    </location>
</feature>
<dbReference type="Proteomes" id="UP000272025">
    <property type="component" value="Unassembled WGS sequence"/>
</dbReference>
<feature type="region of interest" description="Disordered" evidence="1">
    <location>
        <begin position="181"/>
        <end position="210"/>
    </location>
</feature>
<feature type="compositionally biased region" description="Polar residues" evidence="1">
    <location>
        <begin position="63"/>
        <end position="79"/>
    </location>
</feature>
<sequence>MGNGLEETNDSLLAVIPSIVFTLTVNLARDDLDLTVSAYFCTFRPLINSPQVSRLERGHLRLSNLTPGDNRPSTFQSVSRRPHPPDSCYQLRRLVLFTMRQSKSRALSYPPCQSNTSTSSRPSSSGPFLCSRRLCFLFSLSSPLPLTPHPENQANLFVQSIFILAVACHALTWSKKTRSIPNSRSFSERHGSNEEKKIEDEQGTDCIPGRHDAEPINGATEGGRVFFSLFTASPLCFISRHTESAHHP</sequence>
<reference evidence="2 3" key="1">
    <citation type="journal article" date="2018" name="Mol. Ecol.">
        <title>The obligate alkalophilic soda-lake fungus Sodiomyces alkalinus has shifted to a protein diet.</title>
        <authorList>
            <person name="Grum-Grzhimaylo A.A."/>
            <person name="Falkoski D.L."/>
            <person name="van den Heuvel J."/>
            <person name="Valero-Jimenez C.A."/>
            <person name="Min B."/>
            <person name="Choi I.G."/>
            <person name="Lipzen A."/>
            <person name="Daum C.G."/>
            <person name="Aanen D.K."/>
            <person name="Tsang A."/>
            <person name="Henrissat B."/>
            <person name="Bilanenko E.N."/>
            <person name="de Vries R.P."/>
            <person name="van Kan J.A.L."/>
            <person name="Grigoriev I.V."/>
            <person name="Debets A.J.M."/>
        </authorList>
    </citation>
    <scope>NUCLEOTIDE SEQUENCE [LARGE SCALE GENOMIC DNA]</scope>
    <source>
        <strain evidence="2 3">F11</strain>
    </source>
</reference>
<feature type="region of interest" description="Disordered" evidence="1">
    <location>
        <begin position="63"/>
        <end position="84"/>
    </location>
</feature>